<evidence type="ECO:0000313" key="2">
    <source>
        <dbReference type="EMBL" id="KAG2930260.1"/>
    </source>
</evidence>
<evidence type="ECO:0000313" key="5">
    <source>
        <dbReference type="EMBL" id="KAG3220838.1"/>
    </source>
</evidence>
<gene>
    <name evidence="6" type="ORF">PC110_g7457</name>
    <name evidence="1" type="ORF">PC113_g7820</name>
    <name evidence="2" type="ORF">PC115_g6584</name>
    <name evidence="3" type="ORF">PC117_g299</name>
    <name evidence="4" type="ORF">PC118_g6822</name>
    <name evidence="5" type="ORF">PC129_g8408</name>
</gene>
<evidence type="ECO:0000313" key="1">
    <source>
        <dbReference type="EMBL" id="KAG2860711.1"/>
    </source>
</evidence>
<dbReference type="Proteomes" id="UP000735874">
    <property type="component" value="Unassembled WGS sequence"/>
</dbReference>
<dbReference type="EMBL" id="RCML01000156">
    <property type="protein sequence ID" value="KAG2988298.1"/>
    <property type="molecule type" value="Genomic_DNA"/>
</dbReference>
<comment type="caution">
    <text evidence="6">The sequence shown here is derived from an EMBL/GenBank/DDBJ whole genome shotgun (WGS) entry which is preliminary data.</text>
</comment>
<dbReference type="Proteomes" id="UP000251314">
    <property type="component" value="Unassembled WGS sequence"/>
</dbReference>
<dbReference type="Proteomes" id="UP000760860">
    <property type="component" value="Unassembled WGS sequence"/>
</dbReference>
<dbReference type="Proteomes" id="UP000774804">
    <property type="component" value="Unassembled WGS sequence"/>
</dbReference>
<reference evidence="6 7" key="1">
    <citation type="submission" date="2018-01" db="EMBL/GenBank/DDBJ databases">
        <title>Draft genome of the strawberry crown rot pathogen Phytophthora cactorum.</title>
        <authorList>
            <person name="Armitage A.D."/>
            <person name="Lysoe E."/>
            <person name="Nellist C.F."/>
            <person name="Harrison R.J."/>
            <person name="Brurberg M.B."/>
        </authorList>
    </citation>
    <scope>NUCLEOTIDE SEQUENCE [LARGE SCALE GENOMIC DNA]</scope>
    <source>
        <strain evidence="6 7">10300</strain>
    </source>
</reference>
<sequence length="35" mass="3772">MAPPALSTLTTWDMAMAWIDSVLLVPVTLDDVANI</sequence>
<dbReference type="EMBL" id="RCMG01000176">
    <property type="protein sequence ID" value="KAG2860711.1"/>
    <property type="molecule type" value="Genomic_DNA"/>
</dbReference>
<evidence type="ECO:0000313" key="7">
    <source>
        <dbReference type="Proteomes" id="UP000251314"/>
    </source>
</evidence>
<evidence type="ECO:0000313" key="4">
    <source>
        <dbReference type="EMBL" id="KAG2988298.1"/>
    </source>
</evidence>
<dbReference type="AlphaFoldDB" id="A0A329SHU0"/>
<name>A0A329SHU0_9STRA</name>
<reference evidence="1" key="2">
    <citation type="submission" date="2018-10" db="EMBL/GenBank/DDBJ databases">
        <title>Effector identification in a new, highly contiguous assembly of the strawberry crown rot pathogen Phytophthora cactorum.</title>
        <authorList>
            <person name="Armitage A.D."/>
            <person name="Nellist C.F."/>
            <person name="Bates H."/>
            <person name="Vickerstaff R.J."/>
            <person name="Harrison R.J."/>
        </authorList>
    </citation>
    <scope>NUCLEOTIDE SEQUENCE</scope>
    <source>
        <strain evidence="1">15-7</strain>
        <strain evidence="2">4032</strain>
        <strain evidence="3">4040</strain>
        <strain evidence="4">P415</strain>
        <strain evidence="5">P421</strain>
    </source>
</reference>
<organism evidence="6 7">
    <name type="scientific">Phytophthora cactorum</name>
    <dbReference type="NCBI Taxonomy" id="29920"/>
    <lineage>
        <taxon>Eukaryota</taxon>
        <taxon>Sar</taxon>
        <taxon>Stramenopiles</taxon>
        <taxon>Oomycota</taxon>
        <taxon>Peronosporomycetes</taxon>
        <taxon>Peronosporales</taxon>
        <taxon>Peronosporaceae</taxon>
        <taxon>Phytophthora</taxon>
    </lineage>
</organism>
<evidence type="ECO:0000313" key="6">
    <source>
        <dbReference type="EMBL" id="RAW36260.1"/>
    </source>
</evidence>
<accession>A0A329SHU0</accession>
<proteinExistence type="predicted"/>
<protein>
    <submittedName>
        <fullName evidence="6">Uncharacterized protein</fullName>
    </submittedName>
</protein>
<dbReference type="EMBL" id="MJFZ01000144">
    <property type="protein sequence ID" value="RAW36260.1"/>
    <property type="molecule type" value="Genomic_DNA"/>
</dbReference>
<evidence type="ECO:0000313" key="3">
    <source>
        <dbReference type="EMBL" id="KAG2955651.1"/>
    </source>
</evidence>
<dbReference type="EMBL" id="RCMV01000244">
    <property type="protein sequence ID" value="KAG3220838.1"/>
    <property type="molecule type" value="Genomic_DNA"/>
</dbReference>
<dbReference type="EMBL" id="RCMI01000148">
    <property type="protein sequence ID" value="KAG2930260.1"/>
    <property type="molecule type" value="Genomic_DNA"/>
</dbReference>
<dbReference type="VEuPathDB" id="FungiDB:PC110_g7457"/>
<keyword evidence="7" id="KW-1185">Reference proteome</keyword>
<dbReference type="Proteomes" id="UP000736787">
    <property type="component" value="Unassembled WGS sequence"/>
</dbReference>
<dbReference type="Proteomes" id="UP000697107">
    <property type="component" value="Unassembled WGS sequence"/>
</dbReference>
<dbReference type="EMBL" id="RCMK01000003">
    <property type="protein sequence ID" value="KAG2955651.1"/>
    <property type="molecule type" value="Genomic_DNA"/>
</dbReference>